<protein>
    <submittedName>
        <fullName evidence="1">Mlr9085 protein</fullName>
    </submittedName>
</protein>
<dbReference type="Proteomes" id="UP000000552">
    <property type="component" value="Plasmid pMLa"/>
</dbReference>
<gene>
    <name evidence="1" type="ordered locus">mlr9085</name>
</gene>
<evidence type="ECO:0000313" key="2">
    <source>
        <dbReference type="Proteomes" id="UP000000552"/>
    </source>
</evidence>
<keyword evidence="1" id="KW-0614">Plasmid</keyword>
<sequence length="234" mass="26936">MSSRASRRCLRSIRHRLFLSRRRLRKRRVQHVHILGVGTSVTGDEHRRRTNIFKENRPARRLRDHTVRLRFRNIARDGDQVDAAPDRLWPLHEPTLLFDLDDKGPLLPHSVLGGFQGSCERRLGWTQAFAHPPQRVLQRFSKTLLSSKPRLKWLTAGAWAQAPDLLSCCQHDRHDDHIAHAAAFIGPIAKSQNMQNTMKMVTTLVHTPMFPSMSDASNTFLESVTGDRFMLLMD</sequence>
<proteinExistence type="predicted"/>
<reference evidence="1 2" key="1">
    <citation type="journal article" date="2000" name="DNA Res.">
        <title>Complete genome structure of the nitrogen-fixing symbiotic bacterium Mesorhizobium loti.</title>
        <authorList>
            <person name="Kaneko T."/>
            <person name="Nakamura Y."/>
            <person name="Sato S."/>
            <person name="Asamizu E."/>
            <person name="Kato T."/>
            <person name="Sasamoto S."/>
            <person name="Watanabe A."/>
            <person name="Idesawa K."/>
            <person name="Ishikawa A."/>
            <person name="Kawashima K."/>
            <person name="Kimura T."/>
            <person name="Kishida Y."/>
            <person name="Kiyokawa C."/>
            <person name="Kohara M."/>
            <person name="Matsumoto M."/>
            <person name="Matsuno A."/>
            <person name="Mochizuki Y."/>
            <person name="Nakayama S."/>
            <person name="Nakazaki N."/>
            <person name="Shimpo S."/>
            <person name="Sugimoto M."/>
            <person name="Takeuchi C."/>
            <person name="Yamada M."/>
            <person name="Tabata S."/>
        </authorList>
    </citation>
    <scope>NUCLEOTIDE SEQUENCE [LARGE SCALE GENOMIC DNA]</scope>
    <source>
        <strain evidence="2">LMG 29417 / CECT 9101 / MAFF 303099</strain>
        <plasmid evidence="1 2">pMLa</plasmid>
    </source>
</reference>
<evidence type="ECO:0000313" key="1">
    <source>
        <dbReference type="EMBL" id="BAB54494.1"/>
    </source>
</evidence>
<name>Q982G5_RHILO</name>
<organism evidence="1 2">
    <name type="scientific">Mesorhizobium japonicum (strain LMG 29417 / CECT 9101 / MAFF 303099)</name>
    <name type="common">Mesorhizobium loti (strain MAFF 303099)</name>
    <dbReference type="NCBI Taxonomy" id="266835"/>
    <lineage>
        <taxon>Bacteria</taxon>
        <taxon>Pseudomonadati</taxon>
        <taxon>Pseudomonadota</taxon>
        <taxon>Alphaproteobacteria</taxon>
        <taxon>Hyphomicrobiales</taxon>
        <taxon>Phyllobacteriaceae</taxon>
        <taxon>Mesorhizobium</taxon>
    </lineage>
</organism>
<geneLocation type="plasmid" evidence="1 2">
    <name>pMLa</name>
</geneLocation>
<dbReference type="AlphaFoldDB" id="Q982G5"/>
<dbReference type="KEGG" id="mlo:mlr9085"/>
<accession>Q982G5</accession>
<dbReference type="HOGENOM" id="CLU_1184292_0_0_5"/>
<dbReference type="EMBL" id="BA000013">
    <property type="protein sequence ID" value="BAB54494.1"/>
    <property type="molecule type" value="Genomic_DNA"/>
</dbReference>